<evidence type="ECO:0000313" key="10">
    <source>
        <dbReference type="Proteomes" id="UP000232721"/>
    </source>
</evidence>
<dbReference type="PANTHER" id="PTHR45953">
    <property type="entry name" value="IDURONATE 2-SULFATASE"/>
    <property type="match status" value="1"/>
</dbReference>
<keyword evidence="3" id="KW-0479">Metal-binding</keyword>
<keyword evidence="6" id="KW-0106">Calcium</keyword>
<dbReference type="InterPro" id="IPR000917">
    <property type="entry name" value="Sulfatase_N"/>
</dbReference>
<evidence type="ECO:0000256" key="2">
    <source>
        <dbReference type="ARBA" id="ARBA00008779"/>
    </source>
</evidence>
<reference evidence="9 10" key="1">
    <citation type="submission" date="2017-02" db="EMBL/GenBank/DDBJ databases">
        <title>Trade-off between light-utilization and light-protection in marine flavobacteria.</title>
        <authorList>
            <person name="Kumagai Y."/>
            <person name="Yoshizawa S."/>
            <person name="Kogure K."/>
            <person name="Iwasaki W."/>
        </authorList>
    </citation>
    <scope>NUCLEOTIDE SEQUENCE [LARGE SCALE GENOMIC DNA]</scope>
    <source>
        <strain evidence="9 10">KCTC 23670</strain>
    </source>
</reference>
<name>A0ABN5F796_9FLAO</name>
<keyword evidence="5" id="KW-0378">Hydrolase</keyword>
<dbReference type="PANTHER" id="PTHR45953:SF1">
    <property type="entry name" value="IDURONATE 2-SULFATASE"/>
    <property type="match status" value="1"/>
</dbReference>
<accession>A0ABN5F796</accession>
<dbReference type="Gene3D" id="3.40.720.10">
    <property type="entry name" value="Alkaline Phosphatase, subunit A"/>
    <property type="match status" value="1"/>
</dbReference>
<proteinExistence type="inferred from homology"/>
<dbReference type="PROSITE" id="PS00149">
    <property type="entry name" value="SULFATASE_2"/>
    <property type="match status" value="1"/>
</dbReference>
<comment type="cofactor">
    <cofactor evidence="1">
        <name>Ca(2+)</name>
        <dbReference type="ChEBI" id="CHEBI:29108"/>
    </cofactor>
</comment>
<dbReference type="InterPro" id="IPR017850">
    <property type="entry name" value="Alkaline_phosphatase_core_sf"/>
</dbReference>
<dbReference type="InterPro" id="IPR024607">
    <property type="entry name" value="Sulfatase_CS"/>
</dbReference>
<dbReference type="Pfam" id="PF00884">
    <property type="entry name" value="Sulfatase"/>
    <property type="match status" value="1"/>
</dbReference>
<feature type="domain" description="Sulfatase N-terminal" evidence="8">
    <location>
        <begin position="36"/>
        <end position="404"/>
    </location>
</feature>
<comment type="similarity">
    <text evidence="2">Belongs to the sulfatase family.</text>
</comment>
<organism evidence="9 10">
    <name type="scientific">Polaribacter sejongensis</name>
    <dbReference type="NCBI Taxonomy" id="985043"/>
    <lineage>
        <taxon>Bacteria</taxon>
        <taxon>Pseudomonadati</taxon>
        <taxon>Bacteroidota</taxon>
        <taxon>Flavobacteriia</taxon>
        <taxon>Flavobacteriales</taxon>
        <taxon>Flavobacteriaceae</taxon>
    </lineage>
</organism>
<evidence type="ECO:0000313" key="9">
    <source>
        <dbReference type="EMBL" id="AUC22973.1"/>
    </source>
</evidence>
<dbReference type="EMBL" id="CP019336">
    <property type="protein sequence ID" value="AUC22973.1"/>
    <property type="molecule type" value="Genomic_DNA"/>
</dbReference>
<protein>
    <submittedName>
        <fullName evidence="9">Iduronate-2-sulfatase</fullName>
    </submittedName>
</protein>
<dbReference type="Proteomes" id="UP000232721">
    <property type="component" value="Chromosome"/>
</dbReference>
<evidence type="ECO:0000256" key="7">
    <source>
        <dbReference type="SAM" id="SignalP"/>
    </source>
</evidence>
<dbReference type="CDD" id="cd16030">
    <property type="entry name" value="iduronate-2-sulfatase"/>
    <property type="match status" value="1"/>
</dbReference>
<gene>
    <name evidence="9" type="ORF">BTO15_13120</name>
</gene>
<keyword evidence="4 7" id="KW-0732">Signal</keyword>
<dbReference type="SUPFAM" id="SSF53649">
    <property type="entry name" value="Alkaline phosphatase-like"/>
    <property type="match status" value="1"/>
</dbReference>
<dbReference type="InterPro" id="IPR035874">
    <property type="entry name" value="IDS"/>
</dbReference>
<evidence type="ECO:0000256" key="4">
    <source>
        <dbReference type="ARBA" id="ARBA00022729"/>
    </source>
</evidence>
<evidence type="ECO:0000256" key="3">
    <source>
        <dbReference type="ARBA" id="ARBA00022723"/>
    </source>
</evidence>
<evidence type="ECO:0000256" key="1">
    <source>
        <dbReference type="ARBA" id="ARBA00001913"/>
    </source>
</evidence>
<evidence type="ECO:0000256" key="6">
    <source>
        <dbReference type="ARBA" id="ARBA00022837"/>
    </source>
</evidence>
<feature type="signal peptide" evidence="7">
    <location>
        <begin position="1"/>
        <end position="30"/>
    </location>
</feature>
<sequence length="547" mass="62146">MNYSNIFKMKTKLLLSIFLGSLMLSFSGFAQKKKQPNVLFIAVDDLRAELGTYGSEVVLSPNIDKLASVGVQFNKAYVQQAICGPSRASILTGSRPETINVIDLFQDFRANRPSIVTLPQHFKENGYETVYAGKVFHGQYTDNEMSWTRKPVKVKLNSNVPKTAGGYALAESQLMYQENKKALEDKYGEKLIRENWLDKGPALESADVPDETYEDGYNTLSAIATLNEMVENDKPWFLALGFKKPHLDWIAPKKYWDLYDETKIPIATQVNPPKDGAAMGLSESLELRVSADMPKTGKFNTELQQKLRHGYYACISYIDAQVGKMIQALKDSGEYENTIIVFWSDHGFNLGEMGYWGKATNYEIATRVPFIITAPGITDKTKGQKTDALVELLDLYPTLCDLTGLETPSNLEGKSLVPILQNPSMKSQKPAFSLFPTPALREWAARPFTPPFRTTFFKPLILKIENKIKAQMGDKWNRRTYEQFVMGYAMRTDDYRIVIWKDRRKPKETPLFIELYDHINDPNETVNIAAENPEKVKELVTQFNETY</sequence>
<feature type="chain" id="PRO_5045711975" evidence="7">
    <location>
        <begin position="31"/>
        <end position="547"/>
    </location>
</feature>
<dbReference type="PROSITE" id="PS00523">
    <property type="entry name" value="SULFATASE_1"/>
    <property type="match status" value="1"/>
</dbReference>
<keyword evidence="10" id="KW-1185">Reference proteome</keyword>
<evidence type="ECO:0000256" key="5">
    <source>
        <dbReference type="ARBA" id="ARBA00022801"/>
    </source>
</evidence>
<evidence type="ECO:0000259" key="8">
    <source>
        <dbReference type="Pfam" id="PF00884"/>
    </source>
</evidence>